<evidence type="ECO:0000313" key="2">
    <source>
        <dbReference type="Proteomes" id="UP000287853"/>
    </source>
</evidence>
<dbReference type="AlphaFoldDB" id="A0A3S3RPS6"/>
<comment type="caution">
    <text evidence="1">The sequence shown here is derived from an EMBL/GenBank/DDBJ whole genome shotgun (WGS) entry which is preliminary data.</text>
</comment>
<accession>A0A3S3RPS6</accession>
<protein>
    <recommendedName>
        <fullName evidence="3">Lipoprotein</fullName>
    </recommendedName>
</protein>
<dbReference type="Proteomes" id="UP000287853">
    <property type="component" value="Unassembled WGS sequence"/>
</dbReference>
<name>A0A3S3RPS6_9BACT</name>
<reference evidence="1 2" key="1">
    <citation type="submission" date="2017-01" db="EMBL/GenBank/DDBJ databases">
        <title>The cable genome- insights into the physiology and evolution of filamentous bacteria capable of sulfide oxidation via long distance electron transfer.</title>
        <authorList>
            <person name="Schreiber L."/>
            <person name="Bjerg J.T."/>
            <person name="Boggild A."/>
            <person name="Van De Vossenberg J."/>
            <person name="Meysman F."/>
            <person name="Nielsen L.P."/>
            <person name="Schramm A."/>
            <person name="Kjeldsen K.U."/>
        </authorList>
    </citation>
    <scope>NUCLEOTIDE SEQUENCE [LARGE SCALE GENOMIC DNA]</scope>
    <source>
        <strain evidence="1">MCF</strain>
    </source>
</reference>
<gene>
    <name evidence="1" type="ORF">H206_01232</name>
</gene>
<keyword evidence="2" id="KW-1185">Reference proteome</keyword>
<dbReference type="EMBL" id="MTKO01000086">
    <property type="protein sequence ID" value="RWX44915.1"/>
    <property type="molecule type" value="Genomic_DNA"/>
</dbReference>
<sequence length="182" mass="20151">MKKCPSISRILLFFLVAITLFLSGCISTIFPSTSMQGPGVGDMLPAVGSFADDIQDIIVPVEMEWDRGKSMAIKTESFHGGIWHYSGSVEMASLKDYMTRGMEDTNWKLVGEAASGDIMLAFVKPHKTCMVTISEHEFRDTGLTLYVTIDKTAAIGLNPFGEAFRRSNRPSNLFDIPKPLYE</sequence>
<proteinExistence type="predicted"/>
<evidence type="ECO:0000313" key="1">
    <source>
        <dbReference type="EMBL" id="RWX44915.1"/>
    </source>
</evidence>
<organism evidence="1 2">
    <name type="scientific">Candidatus Electrothrix aarhusensis</name>
    <dbReference type="NCBI Taxonomy" id="1859131"/>
    <lineage>
        <taxon>Bacteria</taxon>
        <taxon>Pseudomonadati</taxon>
        <taxon>Thermodesulfobacteriota</taxon>
        <taxon>Desulfobulbia</taxon>
        <taxon>Desulfobulbales</taxon>
        <taxon>Desulfobulbaceae</taxon>
        <taxon>Candidatus Electrothrix</taxon>
    </lineage>
</organism>
<evidence type="ECO:0008006" key="3">
    <source>
        <dbReference type="Google" id="ProtNLM"/>
    </source>
</evidence>
<dbReference type="PROSITE" id="PS51257">
    <property type="entry name" value="PROKAR_LIPOPROTEIN"/>
    <property type="match status" value="1"/>
</dbReference>